<reference evidence="1 2" key="1">
    <citation type="journal article" date="2016" name="Nat. Commun.">
        <title>Thousands of microbial genomes shed light on interconnected biogeochemical processes in an aquifer system.</title>
        <authorList>
            <person name="Anantharaman K."/>
            <person name="Brown C.T."/>
            <person name="Hug L.A."/>
            <person name="Sharon I."/>
            <person name="Castelle C.J."/>
            <person name="Probst A.J."/>
            <person name="Thomas B.C."/>
            <person name="Singh A."/>
            <person name="Wilkins M.J."/>
            <person name="Karaoz U."/>
            <person name="Brodie E.L."/>
            <person name="Williams K.H."/>
            <person name="Hubbard S.S."/>
            <person name="Banfield J.F."/>
        </authorList>
    </citation>
    <scope>NUCLEOTIDE SEQUENCE [LARGE SCALE GENOMIC DNA]</scope>
</reference>
<dbReference type="Proteomes" id="UP000177907">
    <property type="component" value="Unassembled WGS sequence"/>
</dbReference>
<proteinExistence type="predicted"/>
<evidence type="ECO:0000313" key="2">
    <source>
        <dbReference type="Proteomes" id="UP000177907"/>
    </source>
</evidence>
<evidence type="ECO:0008006" key="3">
    <source>
        <dbReference type="Google" id="ProtNLM"/>
    </source>
</evidence>
<accession>A0A1F6NUR0</accession>
<organism evidence="1 2">
    <name type="scientific">Candidatus Magasanikbacteria bacterium RIFOXYC2_FULL_42_28</name>
    <dbReference type="NCBI Taxonomy" id="1798704"/>
    <lineage>
        <taxon>Bacteria</taxon>
        <taxon>Candidatus Magasanikiibacteriota</taxon>
    </lineage>
</organism>
<name>A0A1F6NUR0_9BACT</name>
<evidence type="ECO:0000313" key="1">
    <source>
        <dbReference type="EMBL" id="OGH87601.1"/>
    </source>
</evidence>
<sequence length="194" mass="22324">MKWIDFEKSIKDKDIKLFTPRDVSVFLGRSTIAVRFLMHRLKQNGQIMGVKRGLYKLSGQLVPDYYLANRIYAPSYISLESALSYYGVIPETVYEITSVTSKITRRFETAGKIFSYHKIKQSAFTGYGIAHQDGANFYLADAEKAFIDVCYLRLLAGRESISRFDKTKLNKEKTLSYADLYKNKKLVATIRKLL</sequence>
<protein>
    <recommendedName>
        <fullName evidence="3">AbiEi antitoxin C-terminal domain-containing protein</fullName>
    </recommendedName>
</protein>
<gene>
    <name evidence="1" type="ORF">A3J93_03695</name>
</gene>
<comment type="caution">
    <text evidence="1">The sequence shown here is derived from an EMBL/GenBank/DDBJ whole genome shotgun (WGS) entry which is preliminary data.</text>
</comment>
<dbReference type="EMBL" id="MFQZ01000010">
    <property type="protein sequence ID" value="OGH87601.1"/>
    <property type="molecule type" value="Genomic_DNA"/>
</dbReference>
<dbReference type="AlphaFoldDB" id="A0A1F6NUR0"/>
<dbReference type="STRING" id="1798704.A3J93_03695"/>